<dbReference type="Proteomes" id="UP001486565">
    <property type="component" value="Chromosome"/>
</dbReference>
<evidence type="ECO:0000313" key="2">
    <source>
        <dbReference type="Proteomes" id="UP001486565"/>
    </source>
</evidence>
<sequence length="1037" mass="120463">MKPFDSRNRFIIKNYMKQSPFASFLPGISGEMGIPVWCFYVNRGQAIASFGIRDKDHSIMEFYPAHQSYQLTSILGFRTFIKLDGKIYEPFQNPETEHCMYIGSNELEIQERNKALKLQTNVLYYTLPEESVGALVRVLTVTNEDTVSKKIELLDGMPAILPYGVDLEQMKMMGQTIKAWMQVEDIKDDVPYFRVRFSTGDTAVVHPIEGGNFYFTIGEDGNTLPCIVDPTAIFSYDTSMRRAYGFEKYPLRELFEMEQATSNQVPCSFFGREAILEAGKSITLYSIIGQCENKSLLYKFLNQKLDKSYFINKRETSYKLTEDLGSVIGTETANPIFDAYCRQTYIDNVLRGGFPIQLGEDKIFYIYSRKHGDLERDYNYFCMEPEYYSQGNGNYRDINQNRRCDVLFTPYVKDINIKMFYNLIQLDGFNPLIINMKTYQLPKIKNKEIEPLVASRDYEKLIHQLNSPYTPGGIIKFIERNDIELLVHVKEFLEKIISFSEEQDNVTFGEGYWTDHWVYNLDLIEAYLSVYPEDKEHLLFDDISYTYHESKAAVLPRSQRYQVTEKGVRQYTFLDEVIKKDVTHDKVRTAYGKGQIYYSALMTKLMILAVNKFASLDPYGLGIEMEGGKPGWYDALNGLPGILGSSMTETYELLRMLLFMQNAVGEFNRSITFPVEVKIFMNNIELALKRFEESHNHLQLWDEMNEAKEAYREQILFGIEGREEALSAAECLKHLNKWIEFLKNSIERAKVFSKNPCPTYFYYEMDEYEFKEGRVIPLKFTLKNMPMFLEGAVKYLKLPLPIEDKKAVYAYIKKSNLYDDQLTMYKVNESLMDTSFEIGRTRAFTPGWLENESIWLHMEYKYLLEILKSGLYDSFIEDFQSACVAFLDPKVYGRSVLENSSFIASSVNPDKKVHGKGFVARLSGSTVEFIHMWQIMMFGLQPFRLCKNELTLKFEPFIPEYLIGENKQIKATFLGNIKVIYHMARKSHVIPGFYKIKEYILHYKDQTITKSLLKGQTALDIRKGLVKQIDVIVDNSC</sequence>
<evidence type="ECO:0000313" key="1">
    <source>
        <dbReference type="EMBL" id="WZL70824.1"/>
    </source>
</evidence>
<dbReference type="InterPro" id="IPR008928">
    <property type="entry name" value="6-hairpin_glycosidase_sf"/>
</dbReference>
<dbReference type="EMBL" id="CP121687">
    <property type="protein sequence ID" value="WZL70824.1"/>
    <property type="molecule type" value="Genomic_DNA"/>
</dbReference>
<proteinExistence type="predicted"/>
<reference evidence="1 2" key="1">
    <citation type="submission" date="2023-03" db="EMBL/GenBank/DDBJ databases">
        <title>Novel Species.</title>
        <authorList>
            <person name="Ma S."/>
        </authorList>
    </citation>
    <scope>NUCLEOTIDE SEQUENCE [LARGE SCALE GENOMIC DNA]</scope>
    <source>
        <strain evidence="1 2">LIND6LT2</strain>
    </source>
</reference>
<dbReference type="SUPFAM" id="SSF48208">
    <property type="entry name" value="Six-hairpin glycosidases"/>
    <property type="match status" value="1"/>
</dbReference>
<accession>A0ABZ2Y8A3</accession>
<organism evidence="1 2">
    <name type="scientific">Defluviitalea saccharophila</name>
    <dbReference type="NCBI Taxonomy" id="879970"/>
    <lineage>
        <taxon>Bacteria</taxon>
        <taxon>Bacillati</taxon>
        <taxon>Bacillota</taxon>
        <taxon>Clostridia</taxon>
        <taxon>Lachnospirales</taxon>
        <taxon>Defluviitaleaceae</taxon>
        <taxon>Defluviitalea</taxon>
    </lineage>
</organism>
<keyword evidence="2" id="KW-1185">Reference proteome</keyword>
<dbReference type="RefSeq" id="WP_341877781.1">
    <property type="nucleotide sequence ID" value="NZ_CP121687.1"/>
</dbReference>
<evidence type="ECO:0008006" key="3">
    <source>
        <dbReference type="Google" id="ProtNLM"/>
    </source>
</evidence>
<protein>
    <recommendedName>
        <fullName evidence="3">Cellobiose phosphorylase</fullName>
    </recommendedName>
</protein>
<name>A0ABZ2Y8A3_9FIRM</name>
<gene>
    <name evidence="1" type="ORF">QBE51_04690</name>
</gene>